<evidence type="ECO:0000313" key="3">
    <source>
        <dbReference type="Proteomes" id="UP000552644"/>
    </source>
</evidence>
<dbReference type="AlphaFoldDB" id="A0A7W7QJS1"/>
<name>A0A7W7QJS1_9ACTN</name>
<gene>
    <name evidence="2" type="ORF">FHS44_001990</name>
</gene>
<dbReference type="Proteomes" id="UP000552644">
    <property type="component" value="Unassembled WGS sequence"/>
</dbReference>
<evidence type="ECO:0000256" key="1">
    <source>
        <dbReference type="SAM" id="MobiDB-lite"/>
    </source>
</evidence>
<comment type="caution">
    <text evidence="2">The sequence shown here is derived from an EMBL/GenBank/DDBJ whole genome shotgun (WGS) entry which is preliminary data.</text>
</comment>
<organism evidence="2 3">
    <name type="scientific">Streptosporangium saharense</name>
    <dbReference type="NCBI Taxonomy" id="1706840"/>
    <lineage>
        <taxon>Bacteria</taxon>
        <taxon>Bacillati</taxon>
        <taxon>Actinomycetota</taxon>
        <taxon>Actinomycetes</taxon>
        <taxon>Streptosporangiales</taxon>
        <taxon>Streptosporangiaceae</taxon>
        <taxon>Streptosporangium</taxon>
    </lineage>
</organism>
<keyword evidence="3" id="KW-1185">Reference proteome</keyword>
<dbReference type="EMBL" id="JACHJP010000002">
    <property type="protein sequence ID" value="MBB4914905.1"/>
    <property type="molecule type" value="Genomic_DNA"/>
</dbReference>
<protein>
    <submittedName>
        <fullName evidence="2">Uncharacterized protein</fullName>
    </submittedName>
</protein>
<reference evidence="2 3" key="1">
    <citation type="submission" date="2020-08" db="EMBL/GenBank/DDBJ databases">
        <title>Genomic Encyclopedia of Type Strains, Phase III (KMG-III): the genomes of soil and plant-associated and newly described type strains.</title>
        <authorList>
            <person name="Whitman W."/>
        </authorList>
    </citation>
    <scope>NUCLEOTIDE SEQUENCE [LARGE SCALE GENOMIC DNA]</scope>
    <source>
        <strain evidence="2 3">CECT 8840</strain>
    </source>
</reference>
<evidence type="ECO:0000313" key="2">
    <source>
        <dbReference type="EMBL" id="MBB4914905.1"/>
    </source>
</evidence>
<feature type="region of interest" description="Disordered" evidence="1">
    <location>
        <begin position="25"/>
        <end position="47"/>
    </location>
</feature>
<dbReference type="RefSeq" id="WP_184713644.1">
    <property type="nucleotide sequence ID" value="NZ_JACHJP010000002.1"/>
</dbReference>
<proteinExistence type="predicted"/>
<accession>A0A7W7QJS1</accession>
<feature type="compositionally biased region" description="Basic and acidic residues" evidence="1">
    <location>
        <begin position="30"/>
        <end position="40"/>
    </location>
</feature>
<sequence length="87" mass="9276">MVDASVAPDLRRQLLGLLPVADGASVSTMETRRTGPREVSGRGQKGALERARDVRALQAGAVDLWRVPPVNGPLWDERACLDVAAAD</sequence>